<feature type="non-terminal residue" evidence="2">
    <location>
        <position position="1"/>
    </location>
</feature>
<dbReference type="EMBL" id="HACG01004042">
    <property type="protein sequence ID" value="CEK50907.1"/>
    <property type="molecule type" value="Transcribed_RNA"/>
</dbReference>
<proteinExistence type="predicted"/>
<evidence type="ECO:0000313" key="2">
    <source>
        <dbReference type="EMBL" id="CEK50907.1"/>
    </source>
</evidence>
<feature type="compositionally biased region" description="Polar residues" evidence="1">
    <location>
        <begin position="58"/>
        <end position="69"/>
    </location>
</feature>
<protein>
    <submittedName>
        <fullName evidence="2">Uncharacterized protein</fullName>
    </submittedName>
</protein>
<organism evidence="2">
    <name type="scientific">Arion vulgaris</name>
    <dbReference type="NCBI Taxonomy" id="1028688"/>
    <lineage>
        <taxon>Eukaryota</taxon>
        <taxon>Metazoa</taxon>
        <taxon>Spiralia</taxon>
        <taxon>Lophotrochozoa</taxon>
        <taxon>Mollusca</taxon>
        <taxon>Gastropoda</taxon>
        <taxon>Heterobranchia</taxon>
        <taxon>Euthyneura</taxon>
        <taxon>Panpulmonata</taxon>
        <taxon>Eupulmonata</taxon>
        <taxon>Stylommatophora</taxon>
        <taxon>Helicina</taxon>
        <taxon>Arionoidea</taxon>
        <taxon>Arionidae</taxon>
        <taxon>Arion</taxon>
    </lineage>
</organism>
<name>A0A0B6Y3P7_9EUPU</name>
<dbReference type="AlphaFoldDB" id="A0A0B6Y3P7"/>
<reference evidence="2" key="1">
    <citation type="submission" date="2014-12" db="EMBL/GenBank/DDBJ databases">
        <title>Insight into the proteome of Arion vulgaris.</title>
        <authorList>
            <person name="Aradska J."/>
            <person name="Bulat T."/>
            <person name="Smidak R."/>
            <person name="Sarate P."/>
            <person name="Gangsoo J."/>
            <person name="Sialana F."/>
            <person name="Bilban M."/>
            <person name="Lubec G."/>
        </authorList>
    </citation>
    <scope>NUCLEOTIDE SEQUENCE</scope>
    <source>
        <tissue evidence="2">Skin</tissue>
    </source>
</reference>
<gene>
    <name evidence="2" type="primary">ORF11973</name>
</gene>
<accession>A0A0B6Y3P7</accession>
<feature type="region of interest" description="Disordered" evidence="1">
    <location>
        <begin position="34"/>
        <end position="69"/>
    </location>
</feature>
<feature type="non-terminal residue" evidence="2">
    <location>
        <position position="69"/>
    </location>
</feature>
<evidence type="ECO:0000256" key="1">
    <source>
        <dbReference type="SAM" id="MobiDB-lite"/>
    </source>
</evidence>
<feature type="compositionally biased region" description="Basic and acidic residues" evidence="1">
    <location>
        <begin position="34"/>
        <end position="43"/>
    </location>
</feature>
<sequence length="69" mass="7738">QSLKPPENKSENISTYDVEVASLKKSLLKSELLSEKPKTERQKSLKKTKKGNVPSLVNKANNEQVVRSD</sequence>